<evidence type="ECO:0000256" key="7">
    <source>
        <dbReference type="SAM" id="Phobius"/>
    </source>
</evidence>
<evidence type="ECO:0000256" key="1">
    <source>
        <dbReference type="ARBA" id="ARBA00004141"/>
    </source>
</evidence>
<feature type="transmembrane region" description="Helical" evidence="7">
    <location>
        <begin position="85"/>
        <end position="108"/>
    </location>
</feature>
<feature type="transmembrane region" description="Helical" evidence="7">
    <location>
        <begin position="56"/>
        <end position="76"/>
    </location>
</feature>
<feature type="transmembrane region" description="Helical" evidence="7">
    <location>
        <begin position="293"/>
        <end position="312"/>
    </location>
</feature>
<evidence type="ECO:0000313" key="9">
    <source>
        <dbReference type="Proteomes" id="UP000822688"/>
    </source>
</evidence>
<dbReference type="GO" id="GO:0022857">
    <property type="term" value="F:transmembrane transporter activity"/>
    <property type="evidence" value="ECO:0007669"/>
    <property type="project" value="InterPro"/>
</dbReference>
<dbReference type="PANTHER" id="PTHR14233">
    <property type="entry name" value="DUF914-RELATED"/>
    <property type="match status" value="1"/>
</dbReference>
<keyword evidence="6 7" id="KW-0472">Membrane</keyword>
<gene>
    <name evidence="8" type="ORF">KC19_2G271500</name>
</gene>
<evidence type="ECO:0000256" key="4">
    <source>
        <dbReference type="ARBA" id="ARBA00022692"/>
    </source>
</evidence>
<sequence>MAEAMATSLVKNRSLVWFMDCAGFKAIVLGQIISLLMTCTGWSSSILSRNGIHAPLTQSFLMYFLYTLVYGSILIYRRQPIQISWYWYLLLAAVDVESNYLGLMAYRYTSITSAMLLVCWSIPCVLFLTWRFLKTRYSIIHFFGVALCVSGLVTVILSDVHSEDRTTSGSNVLLGDTLVVAAAVLFACMNVSEEFVVKNADQVEYLALIGFFGMIVSGCQLAALESKELGAIDWNTNNTTSFMAFALSSLAFSSLVPVLLRMSGATMLNLSLLTADMWALAVQALGFHEAVDGLYFVALALVAVGLLLYASAGEPSHAPEDSFLESAPELKYTLIDPSEKNSAI</sequence>
<evidence type="ECO:0000313" key="8">
    <source>
        <dbReference type="EMBL" id="KAG0588818.1"/>
    </source>
</evidence>
<evidence type="ECO:0000256" key="5">
    <source>
        <dbReference type="ARBA" id="ARBA00022989"/>
    </source>
</evidence>
<keyword evidence="9" id="KW-1185">Reference proteome</keyword>
<evidence type="ECO:0008006" key="10">
    <source>
        <dbReference type="Google" id="ProtNLM"/>
    </source>
</evidence>
<organism evidence="8 9">
    <name type="scientific">Ceratodon purpureus</name>
    <name type="common">Fire moss</name>
    <name type="synonym">Dicranum purpureum</name>
    <dbReference type="NCBI Taxonomy" id="3225"/>
    <lineage>
        <taxon>Eukaryota</taxon>
        <taxon>Viridiplantae</taxon>
        <taxon>Streptophyta</taxon>
        <taxon>Embryophyta</taxon>
        <taxon>Bryophyta</taxon>
        <taxon>Bryophytina</taxon>
        <taxon>Bryopsida</taxon>
        <taxon>Dicranidae</taxon>
        <taxon>Pseudoditrichales</taxon>
        <taxon>Ditrichaceae</taxon>
        <taxon>Ceratodon</taxon>
    </lineage>
</organism>
<comment type="similarity">
    <text evidence="2">Belongs to the SLC35F solute transporter family.</text>
</comment>
<keyword evidence="3" id="KW-0813">Transport</keyword>
<comment type="subcellular location">
    <subcellularLocation>
        <location evidence="1">Membrane</location>
        <topology evidence="1">Multi-pass membrane protein</topology>
    </subcellularLocation>
</comment>
<feature type="transmembrane region" description="Helical" evidence="7">
    <location>
        <begin position="243"/>
        <end position="260"/>
    </location>
</feature>
<feature type="transmembrane region" description="Helical" evidence="7">
    <location>
        <begin position="172"/>
        <end position="191"/>
    </location>
</feature>
<dbReference type="SUPFAM" id="SSF103481">
    <property type="entry name" value="Multidrug resistance efflux transporter EmrE"/>
    <property type="match status" value="1"/>
</dbReference>
<dbReference type="InterPro" id="IPR009262">
    <property type="entry name" value="SLC35_F1/F2/F6"/>
</dbReference>
<dbReference type="AlphaFoldDB" id="A0A8T0J1I0"/>
<dbReference type="PANTHER" id="PTHR14233:SF4">
    <property type="entry name" value="SOLUTE CARRIER FAMILY 35 MEMBER F2"/>
    <property type="match status" value="1"/>
</dbReference>
<name>A0A8T0J1I0_CERPU</name>
<comment type="caution">
    <text evidence="8">The sequence shown here is derived from an EMBL/GenBank/DDBJ whole genome shotgun (WGS) entry which is preliminary data.</text>
</comment>
<feature type="transmembrane region" description="Helical" evidence="7">
    <location>
        <begin position="114"/>
        <end position="133"/>
    </location>
</feature>
<proteinExistence type="inferred from homology"/>
<evidence type="ECO:0000256" key="2">
    <source>
        <dbReference type="ARBA" id="ARBA00007863"/>
    </source>
</evidence>
<feature type="transmembrane region" description="Helical" evidence="7">
    <location>
        <begin position="267"/>
        <end position="287"/>
    </location>
</feature>
<dbReference type="Proteomes" id="UP000822688">
    <property type="component" value="Chromosome 2"/>
</dbReference>
<dbReference type="InterPro" id="IPR037185">
    <property type="entry name" value="EmrE-like"/>
</dbReference>
<dbReference type="InterPro" id="IPR052221">
    <property type="entry name" value="SLC35F_Transporter"/>
</dbReference>
<evidence type="ECO:0000256" key="6">
    <source>
        <dbReference type="ARBA" id="ARBA00023136"/>
    </source>
</evidence>
<feature type="transmembrane region" description="Helical" evidence="7">
    <location>
        <begin position="140"/>
        <end position="160"/>
    </location>
</feature>
<feature type="transmembrane region" description="Helical" evidence="7">
    <location>
        <begin position="203"/>
        <end position="223"/>
    </location>
</feature>
<dbReference type="EMBL" id="CM026422">
    <property type="protein sequence ID" value="KAG0588818.1"/>
    <property type="molecule type" value="Genomic_DNA"/>
</dbReference>
<accession>A0A8T0J1I0</accession>
<protein>
    <recommendedName>
        <fullName evidence="10">Solute carrier family 35 member F1</fullName>
    </recommendedName>
</protein>
<evidence type="ECO:0000256" key="3">
    <source>
        <dbReference type="ARBA" id="ARBA00022448"/>
    </source>
</evidence>
<reference evidence="8" key="1">
    <citation type="submission" date="2020-06" db="EMBL/GenBank/DDBJ databases">
        <title>WGS assembly of Ceratodon purpureus strain R40.</title>
        <authorList>
            <person name="Carey S.B."/>
            <person name="Jenkins J."/>
            <person name="Shu S."/>
            <person name="Lovell J.T."/>
            <person name="Sreedasyam A."/>
            <person name="Maumus F."/>
            <person name="Tiley G.P."/>
            <person name="Fernandez-Pozo N."/>
            <person name="Barry K."/>
            <person name="Chen C."/>
            <person name="Wang M."/>
            <person name="Lipzen A."/>
            <person name="Daum C."/>
            <person name="Saski C.A."/>
            <person name="Payton A.C."/>
            <person name="Mcbreen J.C."/>
            <person name="Conrad R.E."/>
            <person name="Kollar L.M."/>
            <person name="Olsson S."/>
            <person name="Huttunen S."/>
            <person name="Landis J.B."/>
            <person name="Wickett N.J."/>
            <person name="Johnson M.G."/>
            <person name="Rensing S.A."/>
            <person name="Grimwood J."/>
            <person name="Schmutz J."/>
            <person name="Mcdaniel S.F."/>
        </authorList>
    </citation>
    <scope>NUCLEOTIDE SEQUENCE</scope>
    <source>
        <strain evidence="8">R40</strain>
    </source>
</reference>
<keyword evidence="5 7" id="KW-1133">Transmembrane helix</keyword>
<feature type="transmembrane region" description="Helical" evidence="7">
    <location>
        <begin position="15"/>
        <end position="36"/>
    </location>
</feature>
<keyword evidence="4 7" id="KW-0812">Transmembrane</keyword>
<dbReference type="GO" id="GO:0016020">
    <property type="term" value="C:membrane"/>
    <property type="evidence" value="ECO:0007669"/>
    <property type="project" value="UniProtKB-SubCell"/>
</dbReference>
<dbReference type="Pfam" id="PF06027">
    <property type="entry name" value="SLC35F"/>
    <property type="match status" value="1"/>
</dbReference>